<dbReference type="Gene3D" id="3.90.76.10">
    <property type="entry name" value="Dipeptide-binding Protein, Domain 1"/>
    <property type="match status" value="1"/>
</dbReference>
<evidence type="ECO:0000256" key="2">
    <source>
        <dbReference type="ARBA" id="ARBA00005695"/>
    </source>
</evidence>
<dbReference type="PANTHER" id="PTHR30290">
    <property type="entry name" value="PERIPLASMIC BINDING COMPONENT OF ABC TRANSPORTER"/>
    <property type="match status" value="1"/>
</dbReference>
<name>A0A934M6Z1_9CLOT</name>
<dbReference type="Proteomes" id="UP000622687">
    <property type="component" value="Unassembled WGS sequence"/>
</dbReference>
<evidence type="ECO:0000313" key="7">
    <source>
        <dbReference type="Proteomes" id="UP000622687"/>
    </source>
</evidence>
<comment type="similarity">
    <text evidence="2">Belongs to the bacterial solute-binding protein 5 family.</text>
</comment>
<comment type="subcellular location">
    <subcellularLocation>
        <location evidence="1">Cell envelope</location>
    </subcellularLocation>
</comment>
<evidence type="ECO:0000256" key="3">
    <source>
        <dbReference type="ARBA" id="ARBA00022448"/>
    </source>
</evidence>
<dbReference type="SUPFAM" id="SSF53850">
    <property type="entry name" value="Periplasmic binding protein-like II"/>
    <property type="match status" value="1"/>
</dbReference>
<dbReference type="GO" id="GO:0015833">
    <property type="term" value="P:peptide transport"/>
    <property type="evidence" value="ECO:0007669"/>
    <property type="project" value="TreeGrafter"/>
</dbReference>
<dbReference type="GO" id="GO:1904680">
    <property type="term" value="F:peptide transmembrane transporter activity"/>
    <property type="evidence" value="ECO:0007669"/>
    <property type="project" value="TreeGrafter"/>
</dbReference>
<dbReference type="InterPro" id="IPR030678">
    <property type="entry name" value="Peptide/Ni-bd"/>
</dbReference>
<comment type="caution">
    <text evidence="6">The sequence shown here is derived from an EMBL/GenBank/DDBJ whole genome shotgun (WGS) entry which is preliminary data.</text>
</comment>
<dbReference type="InterPro" id="IPR039424">
    <property type="entry name" value="SBP_5"/>
</dbReference>
<organism evidence="6 7">
    <name type="scientific">Clostridium aciditolerans</name>
    <dbReference type="NCBI Taxonomy" id="339861"/>
    <lineage>
        <taxon>Bacteria</taxon>
        <taxon>Bacillati</taxon>
        <taxon>Bacillota</taxon>
        <taxon>Clostridia</taxon>
        <taxon>Eubacteriales</taxon>
        <taxon>Clostridiaceae</taxon>
        <taxon>Clostridium</taxon>
    </lineage>
</organism>
<keyword evidence="7" id="KW-1185">Reference proteome</keyword>
<dbReference type="PANTHER" id="PTHR30290:SF10">
    <property type="entry name" value="PERIPLASMIC OLIGOPEPTIDE-BINDING PROTEIN-RELATED"/>
    <property type="match status" value="1"/>
</dbReference>
<evidence type="ECO:0000256" key="4">
    <source>
        <dbReference type="ARBA" id="ARBA00022729"/>
    </source>
</evidence>
<dbReference type="Gene3D" id="3.40.190.10">
    <property type="entry name" value="Periplasmic binding protein-like II"/>
    <property type="match status" value="1"/>
</dbReference>
<proteinExistence type="inferred from homology"/>
<dbReference type="AlphaFoldDB" id="A0A934M6Z1"/>
<gene>
    <name evidence="6" type="ORF">I6U51_20855</name>
</gene>
<dbReference type="EMBL" id="JAEEGB010000038">
    <property type="protein sequence ID" value="MBI6875128.1"/>
    <property type="molecule type" value="Genomic_DNA"/>
</dbReference>
<dbReference type="CDD" id="cd08504">
    <property type="entry name" value="PBP2_OppA"/>
    <property type="match status" value="1"/>
</dbReference>
<feature type="domain" description="Solute-binding protein family 5" evidence="5">
    <location>
        <begin position="61"/>
        <end position="454"/>
    </location>
</feature>
<sequence>MTALAGCAGKDNANSKKDQIIRYNLGAEPKTLDPGLTNTTEGITVAANSFEGLLRLDEKENIVPGVAEKWEVSSDGLKYTFNLRKDAKWSDGKSVKAEDFKYAWQRALDPNIASEYAYQLFYIKNGEAFNKGKVKAEDLGIKVIDDSKLEVTLEYPTSYFLSLTAFPTYSPVRKDIVEKDPKAWSNKADTFVCNGPFKMQEWKLKDSINFVKNDNYWNAKSIKLDSLQFKLLEQASSALSAFRAGQIDFMEAPPLQETPKLLKEGVAKAYPYLGTCYISLNVSPKAKEVSADAAKALSNPKVRKALALAIDRTQIVQNVTKGGQKPATAFVSTGISEDKSGKDFRNKDYYKPEADVVEAKKLLAEAGYPDGKGFPKLSYLYNTAEDNKNIAETLQDMWRKNLGITVDLINQEKKVFMNTRKNKEYLTARGSWIADYSDPMTFLDIWVTNGGNNNTGYSNPEYDKKVGAAKLEKDTAKRMQLLHEAEDILMNDMPVIPIYFYVSVGCSKDYVKGVHKSPLGMTLFDTAYIQK</sequence>
<evidence type="ECO:0000259" key="5">
    <source>
        <dbReference type="Pfam" id="PF00496"/>
    </source>
</evidence>
<evidence type="ECO:0000256" key="1">
    <source>
        <dbReference type="ARBA" id="ARBA00004196"/>
    </source>
</evidence>
<dbReference type="PIRSF" id="PIRSF002741">
    <property type="entry name" value="MppA"/>
    <property type="match status" value="1"/>
</dbReference>
<reference evidence="6" key="1">
    <citation type="submission" date="2020-12" db="EMBL/GenBank/DDBJ databases">
        <title>Clostridium thailandense sp. nov., a novel acetogenic bacterium isolated from peat land soil in Thailand.</title>
        <authorList>
            <person name="Chaikitkaew S."/>
            <person name="Birkeland N.K."/>
        </authorList>
    </citation>
    <scope>NUCLEOTIDE SEQUENCE</scope>
    <source>
        <strain evidence="6">DSM 17425</strain>
    </source>
</reference>
<dbReference type="GO" id="GO:0043190">
    <property type="term" value="C:ATP-binding cassette (ABC) transporter complex"/>
    <property type="evidence" value="ECO:0007669"/>
    <property type="project" value="InterPro"/>
</dbReference>
<dbReference type="InterPro" id="IPR000914">
    <property type="entry name" value="SBP_5_dom"/>
</dbReference>
<dbReference type="FunFam" id="3.90.76.10:FF:000001">
    <property type="entry name" value="Oligopeptide ABC transporter substrate-binding protein"/>
    <property type="match status" value="1"/>
</dbReference>
<protein>
    <submittedName>
        <fullName evidence="6">Peptide ABC transporter substrate-binding protein</fullName>
    </submittedName>
</protein>
<keyword evidence="3" id="KW-0813">Transport</keyword>
<keyword evidence="4" id="KW-0732">Signal</keyword>
<dbReference type="Gene3D" id="3.10.105.10">
    <property type="entry name" value="Dipeptide-binding Protein, Domain 3"/>
    <property type="match status" value="1"/>
</dbReference>
<accession>A0A934M6Z1</accession>
<dbReference type="Pfam" id="PF00496">
    <property type="entry name" value="SBP_bac_5"/>
    <property type="match status" value="1"/>
</dbReference>
<evidence type="ECO:0000313" key="6">
    <source>
        <dbReference type="EMBL" id="MBI6875128.1"/>
    </source>
</evidence>
<dbReference type="GO" id="GO:0030288">
    <property type="term" value="C:outer membrane-bounded periplasmic space"/>
    <property type="evidence" value="ECO:0007669"/>
    <property type="project" value="UniProtKB-ARBA"/>
</dbReference>
<dbReference type="FunFam" id="3.10.105.10:FF:000001">
    <property type="entry name" value="Oligopeptide ABC transporter, oligopeptide-binding protein"/>
    <property type="match status" value="1"/>
</dbReference>